<name>A0A7R9LF47_9ACAR</name>
<gene>
    <name evidence="2" type="ORF">ONB1V03_LOCUS2605</name>
</gene>
<sequence>MSLFGVKSVEFHERGFRHQLNVKRKLQDLQKQGSKQEREDQKYNIEMMKIESQAMKAFHTDVNQNPSLAKELATNISLFKKSTKTESTLKSLGRFGEDSSASEESSTLVVGRQRALETIAKKMEKKSKWLERKTSEGKTYYVNKETLETKWTEPKSGFLSLEEQKYSSDVTPDTDPLPAGPYNPYGRWKTVAHTEFDDKMIDLQLPDQKLPQIVAPVFADHDKEVKIEFKEKTVDSF</sequence>
<proteinExistence type="predicted"/>
<dbReference type="Proteomes" id="UP000728032">
    <property type="component" value="Unassembled WGS sequence"/>
</dbReference>
<dbReference type="PANTHER" id="PTHR13173:SF10">
    <property type="entry name" value="WW DOMAIN-BINDING PROTEIN 4"/>
    <property type="match status" value="1"/>
</dbReference>
<dbReference type="PANTHER" id="PTHR13173">
    <property type="entry name" value="WW DOMAIN BINDING PROTEIN 4"/>
    <property type="match status" value="1"/>
</dbReference>
<dbReference type="OrthoDB" id="191651at2759"/>
<dbReference type="EMBL" id="OC915456">
    <property type="protein sequence ID" value="CAD7640527.1"/>
    <property type="molecule type" value="Genomic_DNA"/>
</dbReference>
<dbReference type="InterPro" id="IPR001202">
    <property type="entry name" value="WW_dom"/>
</dbReference>
<dbReference type="CDD" id="cd00201">
    <property type="entry name" value="WW"/>
    <property type="match status" value="1"/>
</dbReference>
<dbReference type="AlphaFoldDB" id="A0A7R9LF47"/>
<accession>A0A7R9LF47</accession>
<dbReference type="Gene3D" id="2.20.70.10">
    <property type="match status" value="1"/>
</dbReference>
<dbReference type="PROSITE" id="PS50020">
    <property type="entry name" value="WW_DOMAIN_2"/>
    <property type="match status" value="1"/>
</dbReference>
<keyword evidence="3" id="KW-1185">Reference proteome</keyword>
<dbReference type="Pfam" id="PF00397">
    <property type="entry name" value="WW"/>
    <property type="match status" value="1"/>
</dbReference>
<dbReference type="GO" id="GO:0000398">
    <property type="term" value="P:mRNA splicing, via spliceosome"/>
    <property type="evidence" value="ECO:0007669"/>
    <property type="project" value="InterPro"/>
</dbReference>
<dbReference type="SUPFAM" id="SSF51045">
    <property type="entry name" value="WW domain"/>
    <property type="match status" value="1"/>
</dbReference>
<dbReference type="InterPro" id="IPR040023">
    <property type="entry name" value="WBP4"/>
</dbReference>
<evidence type="ECO:0000313" key="2">
    <source>
        <dbReference type="EMBL" id="CAD7640527.1"/>
    </source>
</evidence>
<evidence type="ECO:0000259" key="1">
    <source>
        <dbReference type="PROSITE" id="PS50020"/>
    </source>
</evidence>
<organism evidence="2">
    <name type="scientific">Oppiella nova</name>
    <dbReference type="NCBI Taxonomy" id="334625"/>
    <lineage>
        <taxon>Eukaryota</taxon>
        <taxon>Metazoa</taxon>
        <taxon>Ecdysozoa</taxon>
        <taxon>Arthropoda</taxon>
        <taxon>Chelicerata</taxon>
        <taxon>Arachnida</taxon>
        <taxon>Acari</taxon>
        <taxon>Acariformes</taxon>
        <taxon>Sarcoptiformes</taxon>
        <taxon>Oribatida</taxon>
        <taxon>Brachypylina</taxon>
        <taxon>Oppioidea</taxon>
        <taxon>Oppiidae</taxon>
        <taxon>Oppiella</taxon>
    </lineage>
</organism>
<dbReference type="SMART" id="SM00456">
    <property type="entry name" value="WW"/>
    <property type="match status" value="1"/>
</dbReference>
<dbReference type="GO" id="GO:0003723">
    <property type="term" value="F:RNA binding"/>
    <property type="evidence" value="ECO:0007669"/>
    <property type="project" value="TreeGrafter"/>
</dbReference>
<dbReference type="GO" id="GO:0071011">
    <property type="term" value="C:precatalytic spliceosome"/>
    <property type="evidence" value="ECO:0007669"/>
    <property type="project" value="TreeGrafter"/>
</dbReference>
<dbReference type="EMBL" id="CAJPVJ010000631">
    <property type="protein sequence ID" value="CAG2163021.1"/>
    <property type="molecule type" value="Genomic_DNA"/>
</dbReference>
<protein>
    <recommendedName>
        <fullName evidence="1">WW domain-containing protein</fullName>
    </recommendedName>
</protein>
<feature type="domain" description="WW" evidence="1">
    <location>
        <begin position="123"/>
        <end position="156"/>
    </location>
</feature>
<dbReference type="InterPro" id="IPR036020">
    <property type="entry name" value="WW_dom_sf"/>
</dbReference>
<reference evidence="2" key="1">
    <citation type="submission" date="2020-11" db="EMBL/GenBank/DDBJ databases">
        <authorList>
            <person name="Tran Van P."/>
        </authorList>
    </citation>
    <scope>NUCLEOTIDE SEQUENCE</scope>
</reference>
<evidence type="ECO:0000313" key="3">
    <source>
        <dbReference type="Proteomes" id="UP000728032"/>
    </source>
</evidence>